<evidence type="ECO:0000256" key="2">
    <source>
        <dbReference type="ARBA" id="ARBA00004477"/>
    </source>
</evidence>
<evidence type="ECO:0000256" key="3">
    <source>
        <dbReference type="ARBA" id="ARBA00005867"/>
    </source>
</evidence>
<feature type="region of interest" description="Disordered" evidence="16">
    <location>
        <begin position="1"/>
        <end position="35"/>
    </location>
</feature>
<dbReference type="Proteomes" id="UP001652622">
    <property type="component" value="Unplaced"/>
</dbReference>
<keyword evidence="8" id="KW-0677">Repeat</keyword>
<dbReference type="InterPro" id="IPR051634">
    <property type="entry name" value="Extended_Synaptotagmin"/>
</dbReference>
<evidence type="ECO:0000256" key="16">
    <source>
        <dbReference type="SAM" id="MobiDB-lite"/>
    </source>
</evidence>
<dbReference type="FunFam" id="2.60.40.150:FF:000025">
    <property type="entry name" value="Extended synaptotagmin 2"/>
    <property type="match status" value="1"/>
</dbReference>
<dbReference type="GO" id="GO:0005544">
    <property type="term" value="F:calcium-dependent phospholipid binding"/>
    <property type="evidence" value="ECO:0007669"/>
    <property type="project" value="TreeGrafter"/>
</dbReference>
<dbReference type="KEGG" id="pgut:117669163"/>
<keyword evidence="7" id="KW-0479">Metal-binding</keyword>
<name>A0A6P9CHG4_PANGU</name>
<evidence type="ECO:0000256" key="4">
    <source>
        <dbReference type="ARBA" id="ARBA00022448"/>
    </source>
</evidence>
<dbReference type="CDD" id="cd08391">
    <property type="entry name" value="C2A_C2C_Synaptotagmin_like"/>
    <property type="match status" value="1"/>
</dbReference>
<evidence type="ECO:0000256" key="10">
    <source>
        <dbReference type="ARBA" id="ARBA00022837"/>
    </source>
</evidence>
<evidence type="ECO:0000256" key="9">
    <source>
        <dbReference type="ARBA" id="ARBA00022824"/>
    </source>
</evidence>
<evidence type="ECO:0000256" key="7">
    <source>
        <dbReference type="ARBA" id="ARBA00022723"/>
    </source>
</evidence>
<feature type="domain" description="C2" evidence="18">
    <location>
        <begin position="295"/>
        <end position="422"/>
    </location>
</feature>
<dbReference type="CDD" id="cd04050">
    <property type="entry name" value="C2B_Synaptotagmin-like"/>
    <property type="match status" value="1"/>
</dbReference>
<dbReference type="OMA" id="WANKVIS"/>
<dbReference type="InterPro" id="IPR037733">
    <property type="entry name" value="Ext_Synaptotagmin_C2A"/>
</dbReference>
<evidence type="ECO:0000256" key="14">
    <source>
        <dbReference type="ARBA" id="ARBA00023136"/>
    </source>
</evidence>
<dbReference type="Pfam" id="PF00168">
    <property type="entry name" value="C2"/>
    <property type="match status" value="3"/>
</dbReference>
<dbReference type="InterPro" id="IPR037752">
    <property type="entry name" value="C2C_KIAA1228"/>
</dbReference>
<dbReference type="PANTHER" id="PTHR45761:SF4">
    <property type="entry name" value="EXTENDED SYNAPTOTAGMIN-3"/>
    <property type="match status" value="1"/>
</dbReference>
<dbReference type="SUPFAM" id="SSF49562">
    <property type="entry name" value="C2 domain (Calcium/lipid-binding domain, CaLB)"/>
    <property type="match status" value="3"/>
</dbReference>
<dbReference type="GO" id="GO:0031210">
    <property type="term" value="F:phosphatidylcholine binding"/>
    <property type="evidence" value="ECO:0007669"/>
    <property type="project" value="TreeGrafter"/>
</dbReference>
<keyword evidence="11 17" id="KW-1133">Transmembrane helix</keyword>
<feature type="domain" description="SMP-LTD" evidence="19">
    <location>
        <begin position="127"/>
        <end position="304"/>
    </location>
</feature>
<dbReference type="GO" id="GO:0005509">
    <property type="term" value="F:calcium ion binding"/>
    <property type="evidence" value="ECO:0007669"/>
    <property type="project" value="TreeGrafter"/>
</dbReference>
<evidence type="ECO:0000256" key="6">
    <source>
        <dbReference type="ARBA" id="ARBA00022692"/>
    </source>
</evidence>
<evidence type="ECO:0000259" key="19">
    <source>
        <dbReference type="PROSITE" id="PS51847"/>
    </source>
</evidence>
<gene>
    <name evidence="21" type="primary">ESYT3</name>
</gene>
<dbReference type="InterPro" id="IPR000008">
    <property type="entry name" value="C2_dom"/>
</dbReference>
<keyword evidence="6 17" id="KW-0812">Transmembrane</keyword>
<feature type="domain" description="C2" evidence="18">
    <location>
        <begin position="763"/>
        <end position="885"/>
    </location>
</feature>
<evidence type="ECO:0000259" key="18">
    <source>
        <dbReference type="PROSITE" id="PS50004"/>
    </source>
</evidence>
<keyword evidence="9" id="KW-0256">Endoplasmic reticulum</keyword>
<keyword evidence="5" id="KW-1003">Cell membrane</keyword>
<feature type="compositionally biased region" description="Polar residues" evidence="16">
    <location>
        <begin position="604"/>
        <end position="618"/>
    </location>
</feature>
<dbReference type="FunFam" id="2.60.40.150:FF:000114">
    <property type="entry name" value="Extended synaptotagmin 3"/>
    <property type="match status" value="1"/>
</dbReference>
<dbReference type="PROSITE" id="PS50004">
    <property type="entry name" value="C2"/>
    <property type="match status" value="3"/>
</dbReference>
<feature type="region of interest" description="Disordered" evidence="16">
    <location>
        <begin position="602"/>
        <end position="682"/>
    </location>
</feature>
<feature type="compositionally biased region" description="Pro residues" evidence="16">
    <location>
        <begin position="633"/>
        <end position="650"/>
    </location>
</feature>
<evidence type="ECO:0000256" key="12">
    <source>
        <dbReference type="ARBA" id="ARBA00023055"/>
    </source>
</evidence>
<dbReference type="Gene3D" id="2.60.40.150">
    <property type="entry name" value="C2 domain"/>
    <property type="match status" value="3"/>
</dbReference>
<organism evidence="20 21">
    <name type="scientific">Pantherophis guttatus</name>
    <name type="common">Corn snake</name>
    <name type="synonym">Elaphe guttata</name>
    <dbReference type="NCBI Taxonomy" id="94885"/>
    <lineage>
        <taxon>Eukaryota</taxon>
        <taxon>Metazoa</taxon>
        <taxon>Chordata</taxon>
        <taxon>Craniata</taxon>
        <taxon>Vertebrata</taxon>
        <taxon>Euteleostomi</taxon>
        <taxon>Lepidosauria</taxon>
        <taxon>Squamata</taxon>
        <taxon>Bifurcata</taxon>
        <taxon>Unidentata</taxon>
        <taxon>Episquamata</taxon>
        <taxon>Toxicofera</taxon>
        <taxon>Serpentes</taxon>
        <taxon>Colubroidea</taxon>
        <taxon>Colubridae</taxon>
        <taxon>Colubrinae</taxon>
        <taxon>Pantherophis</taxon>
    </lineage>
</organism>
<dbReference type="AlphaFoldDB" id="A0A6P9CHG4"/>
<keyword evidence="14 17" id="KW-0472">Membrane</keyword>
<keyword evidence="10" id="KW-0106">Calcium</keyword>
<dbReference type="InterPro" id="IPR035892">
    <property type="entry name" value="C2_domain_sf"/>
</dbReference>
<dbReference type="GO" id="GO:0005789">
    <property type="term" value="C:endoplasmic reticulum membrane"/>
    <property type="evidence" value="ECO:0007669"/>
    <property type="project" value="UniProtKB-SubCell"/>
</dbReference>
<evidence type="ECO:0000256" key="13">
    <source>
        <dbReference type="ARBA" id="ARBA00023121"/>
    </source>
</evidence>
<evidence type="ECO:0000256" key="17">
    <source>
        <dbReference type="SAM" id="Phobius"/>
    </source>
</evidence>
<feature type="compositionally biased region" description="Low complexity" evidence="16">
    <location>
        <begin position="1"/>
        <end position="27"/>
    </location>
</feature>
<dbReference type="InParanoid" id="A0A6P9CHG4"/>
<dbReference type="RefSeq" id="XP_034279290.1">
    <property type="nucleotide sequence ID" value="XM_034423399.2"/>
</dbReference>
<dbReference type="CTD" id="83850"/>
<dbReference type="InterPro" id="IPR037749">
    <property type="entry name" value="Ext_Synaptotagmin_C2B"/>
</dbReference>
<dbReference type="GO" id="GO:0006869">
    <property type="term" value="P:lipid transport"/>
    <property type="evidence" value="ECO:0007669"/>
    <property type="project" value="UniProtKB-KW"/>
</dbReference>
<evidence type="ECO:0000313" key="20">
    <source>
        <dbReference type="Proteomes" id="UP001652622"/>
    </source>
</evidence>
<dbReference type="GO" id="GO:0061817">
    <property type="term" value="P:endoplasmic reticulum-plasma membrane tethering"/>
    <property type="evidence" value="ECO:0007669"/>
    <property type="project" value="InterPro"/>
</dbReference>
<evidence type="ECO:0000256" key="5">
    <source>
        <dbReference type="ARBA" id="ARBA00022475"/>
    </source>
</evidence>
<dbReference type="PANTHER" id="PTHR45761">
    <property type="entry name" value="EXTENDED SYNAPTOTAGMIN-LIKE PROTEIN 2, ISOFORM C"/>
    <property type="match status" value="1"/>
</dbReference>
<dbReference type="CDD" id="cd04030">
    <property type="entry name" value="C2C_KIAA1228"/>
    <property type="match status" value="1"/>
</dbReference>
<dbReference type="GO" id="GO:0035091">
    <property type="term" value="F:phosphatidylinositol binding"/>
    <property type="evidence" value="ECO:0007669"/>
    <property type="project" value="TreeGrafter"/>
</dbReference>
<comment type="subcellular location">
    <subcellularLocation>
        <location evidence="1">Cell membrane</location>
        <topology evidence="1">Peripheral membrane protein</topology>
    </subcellularLocation>
    <subcellularLocation>
        <location evidence="2">Endoplasmic reticulum membrane</location>
        <topology evidence="2">Multi-pass membrane protein</topology>
    </subcellularLocation>
</comment>
<keyword evidence="13" id="KW-0446">Lipid-binding</keyword>
<keyword evidence="12" id="KW-0445">Lipid transport</keyword>
<dbReference type="Pfam" id="PF17047">
    <property type="entry name" value="SMP_LBD"/>
    <property type="match status" value="1"/>
</dbReference>
<dbReference type="InterPro" id="IPR031468">
    <property type="entry name" value="SMP_LBD"/>
</dbReference>
<keyword evidence="20" id="KW-1185">Reference proteome</keyword>
<evidence type="ECO:0000256" key="11">
    <source>
        <dbReference type="ARBA" id="ARBA00022989"/>
    </source>
</evidence>
<sequence>MQPAAAAAAAAPAPSDSAAASNAAPSEPSEEQLSRLEAKPLPPLLRELSSFASRAVLFLAPVYLAGYLGLSTIWVLIALFFWMWWRRNRREKQSRLLAAFGLVEDEKQAISQGIALQQLPAWVHFPDVERVEWLNKIVEQFWPYFGAIMEKTFKEILEPKIRGKNVHLKTCTFTKIHLGDKCPKIKGVKTYTKEVDRRQIILDLQICYIGDCEIHMELSKIKVGVKGLQLHGMLRVILEPLLTDVPFFGAVTMFFLQKPHLEINWAGVTNLLDAPGISLFSDSLIQDLIASRLVLPNRVTIPLKKNLNVAQLRFPIPRGVLRVYLLEAENLVQKDNFLGAIRGKSDPYAFLRVGLVQLRSKTVQRDLNPIWNEIFEFVVHEVPGQDLEVDIYDEDPDKDDFLGSLVINLVDVMKDKIVDEWFPLSKIESGHVHLKLEWFSLVINQEKLSEGRNGLATGMLIVYLESALNLPKNQLEYSNGEYGAKKYRKDRYLKKIEREPSSFVLLTVGNKTHKSKTCNFTKDPAWRQAFTFFVHSAPSQSLHLEIKDKEKENALGTLVISLARLLKNPEMTLEQNFQLDHSGVDSSIKLKIVLRALDIEVPDSENTNNGSNALNQVPASAPEQNEDQNKAQLPPPRPPPPPPPPPPPVEVPKAVQGNKESNVPECKNDKVDSNAKPNGNEKLSEPIVIEAIAGINEQGVTGGLDPTSLTLPETTRVPPTLPALQRLQIAPSLASLGTEASSIMDITCSNLNLNNGTLSDGRSMGEIHITVRYASLRQSLIVLVNSCRNLPPCSRHGAYPYVRIYLLPDKRWITRRRTTVKKRTLNPRYDEKFEFNDTLEDIKKRALDVAVKNRKSLISHERKELGKVLIDLSKEDLVKGFSQWYQLTMSGQPQS</sequence>
<protein>
    <recommendedName>
        <fullName evidence="15">Extended synaptotagmin-3</fullName>
    </recommendedName>
</protein>
<evidence type="ECO:0000313" key="21">
    <source>
        <dbReference type="RefSeq" id="XP_034279290.1"/>
    </source>
</evidence>
<feature type="transmembrane region" description="Helical" evidence="17">
    <location>
        <begin position="55"/>
        <end position="85"/>
    </location>
</feature>
<dbReference type="PROSITE" id="PS51847">
    <property type="entry name" value="SMP"/>
    <property type="match status" value="1"/>
</dbReference>
<comment type="similarity">
    <text evidence="3">Belongs to the extended synaptotagmin family.</text>
</comment>
<proteinExistence type="inferred from homology"/>
<dbReference type="InterPro" id="IPR039010">
    <property type="entry name" value="Synaptotagmin_SMP"/>
</dbReference>
<dbReference type="FunFam" id="2.60.40.150:FF:000093">
    <property type="entry name" value="Extended synaptotagmin 3"/>
    <property type="match status" value="1"/>
</dbReference>
<dbReference type="SMART" id="SM00239">
    <property type="entry name" value="C2"/>
    <property type="match status" value="3"/>
</dbReference>
<keyword evidence="4" id="KW-0813">Transport</keyword>
<accession>A0A6P9CHG4</accession>
<evidence type="ECO:0000256" key="1">
    <source>
        <dbReference type="ARBA" id="ARBA00004202"/>
    </source>
</evidence>
<reference evidence="21" key="1">
    <citation type="submission" date="2025-08" db="UniProtKB">
        <authorList>
            <consortium name="RefSeq"/>
        </authorList>
    </citation>
    <scope>IDENTIFICATION</scope>
    <source>
        <tissue evidence="21">Blood</tissue>
    </source>
</reference>
<evidence type="ECO:0000256" key="15">
    <source>
        <dbReference type="ARBA" id="ARBA00069840"/>
    </source>
</evidence>
<dbReference type="GeneID" id="117669163"/>
<dbReference type="GO" id="GO:0005886">
    <property type="term" value="C:plasma membrane"/>
    <property type="evidence" value="ECO:0007669"/>
    <property type="project" value="UniProtKB-SubCell"/>
</dbReference>
<dbReference type="GO" id="GO:0008429">
    <property type="term" value="F:phosphatidylethanolamine binding"/>
    <property type="evidence" value="ECO:0007669"/>
    <property type="project" value="TreeGrafter"/>
</dbReference>
<feature type="domain" description="C2" evidence="18">
    <location>
        <begin position="442"/>
        <end position="581"/>
    </location>
</feature>
<dbReference type="OrthoDB" id="1029639at2759"/>
<evidence type="ECO:0000256" key="8">
    <source>
        <dbReference type="ARBA" id="ARBA00022737"/>
    </source>
</evidence>